<dbReference type="RefSeq" id="WP_379891543.1">
    <property type="nucleotide sequence ID" value="NZ_CBCSCT010000084.1"/>
</dbReference>
<keyword evidence="6" id="KW-1185">Reference proteome</keyword>
<comment type="caution">
    <text evidence="5">The sequence shown here is derived from an EMBL/GenBank/DDBJ whole genome shotgun (WGS) entry which is preliminary data.</text>
</comment>
<dbReference type="NCBIfam" id="TIGR00152">
    <property type="entry name" value="dephospho-CoA kinase"/>
    <property type="match status" value="1"/>
</dbReference>
<keyword evidence="3 5" id="KW-0808">Transferase</keyword>
<dbReference type="InterPro" id="IPR001977">
    <property type="entry name" value="Depp_CoAkinase"/>
</dbReference>
<keyword evidence="3 5" id="KW-0418">Kinase</keyword>
<dbReference type="InterPro" id="IPR027417">
    <property type="entry name" value="P-loop_NTPase"/>
</dbReference>
<dbReference type="CDD" id="cd02022">
    <property type="entry name" value="DPCK"/>
    <property type="match status" value="1"/>
</dbReference>
<accession>A0ABW1IHH2</accession>
<dbReference type="NCBIfam" id="NF002879">
    <property type="entry name" value="PRK03333.1"/>
    <property type="match status" value="1"/>
</dbReference>
<proteinExistence type="inferred from homology"/>
<evidence type="ECO:0000256" key="4">
    <source>
        <dbReference type="NCBIfam" id="TIGR00152"/>
    </source>
</evidence>
<feature type="binding site" evidence="3">
    <location>
        <begin position="10"/>
        <end position="15"/>
    </location>
    <ligand>
        <name>ATP</name>
        <dbReference type="ChEBI" id="CHEBI:30616"/>
    </ligand>
</feature>
<evidence type="ECO:0000256" key="1">
    <source>
        <dbReference type="ARBA" id="ARBA00022741"/>
    </source>
</evidence>
<dbReference type="SUPFAM" id="SSF52540">
    <property type="entry name" value="P-loop containing nucleoside triphosphate hydrolases"/>
    <property type="match status" value="1"/>
</dbReference>
<evidence type="ECO:0000313" key="5">
    <source>
        <dbReference type="EMBL" id="MFC5985065.1"/>
    </source>
</evidence>
<dbReference type="Proteomes" id="UP001596250">
    <property type="component" value="Unassembled WGS sequence"/>
</dbReference>
<comment type="subcellular location">
    <subcellularLocation>
        <location evidence="3">Cytoplasm</location>
    </subcellularLocation>
</comment>
<dbReference type="Gene3D" id="3.40.50.300">
    <property type="entry name" value="P-loop containing nucleotide triphosphate hydrolases"/>
    <property type="match status" value="1"/>
</dbReference>
<dbReference type="EMBL" id="JBHSQV010000005">
    <property type="protein sequence ID" value="MFC5985065.1"/>
    <property type="molecule type" value="Genomic_DNA"/>
</dbReference>
<dbReference type="EC" id="2.7.1.24" evidence="3 4"/>
<keyword evidence="3" id="KW-0173">Coenzyme A biosynthesis</keyword>
<protein>
    <recommendedName>
        <fullName evidence="3 4">Dephospho-CoA kinase</fullName>
        <ecNumber evidence="3 4">2.7.1.24</ecNumber>
    </recommendedName>
    <alternativeName>
        <fullName evidence="3">Dephosphocoenzyme A kinase</fullName>
    </alternativeName>
</protein>
<gene>
    <name evidence="3 5" type="primary">coaE</name>
    <name evidence="5" type="ORF">ACFPXP_00915</name>
</gene>
<keyword evidence="1 3" id="KW-0547">Nucleotide-binding</keyword>
<dbReference type="PROSITE" id="PS51219">
    <property type="entry name" value="DPCK"/>
    <property type="match status" value="1"/>
</dbReference>
<keyword evidence="3" id="KW-0963">Cytoplasm</keyword>
<evidence type="ECO:0000313" key="6">
    <source>
        <dbReference type="Proteomes" id="UP001596250"/>
    </source>
</evidence>
<evidence type="ECO:0000256" key="2">
    <source>
        <dbReference type="ARBA" id="ARBA00022840"/>
    </source>
</evidence>
<dbReference type="PANTHER" id="PTHR10695:SF46">
    <property type="entry name" value="BIFUNCTIONAL COENZYME A SYNTHASE-RELATED"/>
    <property type="match status" value="1"/>
</dbReference>
<comment type="similarity">
    <text evidence="3">Belongs to the CoaE family.</text>
</comment>
<reference evidence="6" key="1">
    <citation type="journal article" date="2019" name="Int. J. Syst. Evol. Microbiol.">
        <title>The Global Catalogue of Microorganisms (GCM) 10K type strain sequencing project: providing services to taxonomists for standard genome sequencing and annotation.</title>
        <authorList>
            <consortium name="The Broad Institute Genomics Platform"/>
            <consortium name="The Broad Institute Genome Sequencing Center for Infectious Disease"/>
            <person name="Wu L."/>
            <person name="Ma J."/>
        </authorList>
    </citation>
    <scope>NUCLEOTIDE SEQUENCE [LARGE SCALE GENOMIC DNA]</scope>
    <source>
        <strain evidence="6">CCM 8749</strain>
    </source>
</reference>
<comment type="pathway">
    <text evidence="3">Cofactor biosynthesis; coenzyme A biosynthesis; CoA from (R)-pantothenate: step 5/5.</text>
</comment>
<comment type="function">
    <text evidence="3">Catalyzes the phosphorylation of the 3'-hydroxyl group of dephosphocoenzyme A to form coenzyme A.</text>
</comment>
<keyword evidence="2 3" id="KW-0067">ATP-binding</keyword>
<dbReference type="Pfam" id="PF01121">
    <property type="entry name" value="CoaE"/>
    <property type="match status" value="1"/>
</dbReference>
<evidence type="ECO:0000256" key="3">
    <source>
        <dbReference type="HAMAP-Rule" id="MF_00376"/>
    </source>
</evidence>
<dbReference type="PANTHER" id="PTHR10695">
    <property type="entry name" value="DEPHOSPHO-COA KINASE-RELATED"/>
    <property type="match status" value="1"/>
</dbReference>
<dbReference type="HAMAP" id="MF_00376">
    <property type="entry name" value="Dephospho_CoA_kinase"/>
    <property type="match status" value="1"/>
</dbReference>
<comment type="catalytic activity">
    <reaction evidence="3">
        <text>3'-dephospho-CoA + ATP = ADP + CoA + H(+)</text>
        <dbReference type="Rhea" id="RHEA:18245"/>
        <dbReference type="ChEBI" id="CHEBI:15378"/>
        <dbReference type="ChEBI" id="CHEBI:30616"/>
        <dbReference type="ChEBI" id="CHEBI:57287"/>
        <dbReference type="ChEBI" id="CHEBI:57328"/>
        <dbReference type="ChEBI" id="CHEBI:456216"/>
        <dbReference type="EC" id="2.7.1.24"/>
    </reaction>
</comment>
<dbReference type="GO" id="GO:0004140">
    <property type="term" value="F:dephospho-CoA kinase activity"/>
    <property type="evidence" value="ECO:0007669"/>
    <property type="project" value="UniProtKB-EC"/>
</dbReference>
<sequence length="209" mass="23550">MNIGLTGGIACGKSTVSSMLVEKGAALVDADRIAREVVLPGEPALKQIVDRFGQAVLLEDGSLNRKQLGSIVFADDESRKDLEAILHPTIRARMKEQMAAYEREIPDRLVVVDVPLLYESKLQELFQAVLVVYVPEEVQLKRLMERDGILEKDAMNRIKSQMPIEEKKKKADLYIDNSGSMEQTKQQVDLFWQKYVIGKQLPSRKGKHS</sequence>
<name>A0ABW1IHH2_9BACL</name>
<organism evidence="5 6">
    <name type="scientific">Marinicrinis lubricantis</name>
    <dbReference type="NCBI Taxonomy" id="2086470"/>
    <lineage>
        <taxon>Bacteria</taxon>
        <taxon>Bacillati</taxon>
        <taxon>Bacillota</taxon>
        <taxon>Bacilli</taxon>
        <taxon>Bacillales</taxon>
        <taxon>Paenibacillaceae</taxon>
    </lineage>
</organism>